<comment type="similarity">
    <text evidence="6">Belongs to the ThrE exporter (TC 2.A.79) family.</text>
</comment>
<evidence type="ECO:0000256" key="6">
    <source>
        <dbReference type="ARBA" id="ARBA00034125"/>
    </source>
</evidence>
<dbReference type="PANTHER" id="PTHR34390:SF2">
    <property type="entry name" value="SUCCINATE TRANSPORTER SUBUNIT YJJP-RELATED"/>
    <property type="match status" value="1"/>
</dbReference>
<proteinExistence type="inferred from homology"/>
<evidence type="ECO:0000256" key="3">
    <source>
        <dbReference type="ARBA" id="ARBA00022692"/>
    </source>
</evidence>
<keyword evidence="3 7" id="KW-0812">Transmembrane</keyword>
<evidence type="ECO:0000256" key="4">
    <source>
        <dbReference type="ARBA" id="ARBA00022989"/>
    </source>
</evidence>
<dbReference type="InterPro" id="IPR010619">
    <property type="entry name" value="ThrE-like_N"/>
</dbReference>
<feature type="transmembrane region" description="Helical" evidence="7">
    <location>
        <begin position="116"/>
        <end position="135"/>
    </location>
</feature>
<dbReference type="Pfam" id="PF06738">
    <property type="entry name" value="ThrE"/>
    <property type="match status" value="1"/>
</dbReference>
<dbReference type="Proteomes" id="UP000275394">
    <property type="component" value="Unassembled WGS sequence"/>
</dbReference>
<evidence type="ECO:0000259" key="8">
    <source>
        <dbReference type="Pfam" id="PF06738"/>
    </source>
</evidence>
<organism evidence="9 10">
    <name type="scientific">Sinobacterium caligoides</name>
    <dbReference type="NCBI Taxonomy" id="933926"/>
    <lineage>
        <taxon>Bacteria</taxon>
        <taxon>Pseudomonadati</taxon>
        <taxon>Pseudomonadota</taxon>
        <taxon>Gammaproteobacteria</taxon>
        <taxon>Cellvibrionales</taxon>
        <taxon>Spongiibacteraceae</taxon>
        <taxon>Sinobacterium</taxon>
    </lineage>
</organism>
<comment type="caution">
    <text evidence="9">The sequence shown here is derived from an EMBL/GenBank/DDBJ whole genome shotgun (WGS) entry which is preliminary data.</text>
</comment>
<keyword evidence="4 7" id="KW-1133">Transmembrane helix</keyword>
<dbReference type="GO" id="GO:0015744">
    <property type="term" value="P:succinate transport"/>
    <property type="evidence" value="ECO:0007669"/>
    <property type="project" value="TreeGrafter"/>
</dbReference>
<evidence type="ECO:0000313" key="10">
    <source>
        <dbReference type="Proteomes" id="UP000275394"/>
    </source>
</evidence>
<keyword evidence="2" id="KW-1003">Cell membrane</keyword>
<sequence>MGYDEQQLRRLSKLAIRTGQRLLQHGAESKLVVDLAQRVGRALGADAVELSLNSNSMVATVIIGDECMTTTRRCPDAGINMTVITELQQLCLQAESGKLDIDGFEQAIENLSSFKYNRHLVAVMIGLSCACFARLAGGDWAVFSLTFVASSVAMAVRQRLGLLHFNPLVNFFVTALVATSVSLLGVRYAIGNDPHIAMASSVLLLVPGVPLINAVSDMVKGYIDMGVARWVFATMLTLATSIGIIAAVGLWGGSMHV</sequence>
<evidence type="ECO:0000256" key="1">
    <source>
        <dbReference type="ARBA" id="ARBA00004651"/>
    </source>
</evidence>
<dbReference type="PANTHER" id="PTHR34390">
    <property type="entry name" value="UPF0442 PROTEIN YJJB-RELATED"/>
    <property type="match status" value="1"/>
</dbReference>
<evidence type="ECO:0000256" key="2">
    <source>
        <dbReference type="ARBA" id="ARBA00022475"/>
    </source>
</evidence>
<dbReference type="EMBL" id="RKHR01000003">
    <property type="protein sequence ID" value="ROS04912.1"/>
    <property type="molecule type" value="Genomic_DNA"/>
</dbReference>
<dbReference type="InterPro" id="IPR050539">
    <property type="entry name" value="ThrE_Dicarb/AminoAcid_Exp"/>
</dbReference>
<feature type="transmembrane region" description="Helical" evidence="7">
    <location>
        <begin position="227"/>
        <end position="251"/>
    </location>
</feature>
<keyword evidence="5 7" id="KW-0472">Membrane</keyword>
<dbReference type="GO" id="GO:0005886">
    <property type="term" value="C:plasma membrane"/>
    <property type="evidence" value="ECO:0007669"/>
    <property type="project" value="UniProtKB-SubCell"/>
</dbReference>
<evidence type="ECO:0000256" key="5">
    <source>
        <dbReference type="ARBA" id="ARBA00023136"/>
    </source>
</evidence>
<protein>
    <submittedName>
        <fullName evidence="9">Uncharacterized membrane protein YjjP (DUF1212 family)</fullName>
    </submittedName>
</protein>
<name>A0A3N2DZ00_9GAMM</name>
<feature type="domain" description="Threonine/serine exporter-like N-terminal" evidence="8">
    <location>
        <begin position="14"/>
        <end position="250"/>
    </location>
</feature>
<reference evidence="9 10" key="1">
    <citation type="submission" date="2018-11" db="EMBL/GenBank/DDBJ databases">
        <title>Genomic Encyclopedia of Type Strains, Phase IV (KMG-IV): sequencing the most valuable type-strain genomes for metagenomic binning, comparative biology and taxonomic classification.</title>
        <authorList>
            <person name="Goeker M."/>
        </authorList>
    </citation>
    <scope>NUCLEOTIDE SEQUENCE [LARGE SCALE GENOMIC DNA]</scope>
    <source>
        <strain evidence="9 10">DSM 100316</strain>
    </source>
</reference>
<comment type="subcellular location">
    <subcellularLocation>
        <location evidence="1">Cell membrane</location>
        <topology evidence="1">Multi-pass membrane protein</topology>
    </subcellularLocation>
</comment>
<dbReference type="GO" id="GO:0022857">
    <property type="term" value="F:transmembrane transporter activity"/>
    <property type="evidence" value="ECO:0007669"/>
    <property type="project" value="InterPro"/>
</dbReference>
<gene>
    <name evidence="9" type="ORF">EDC56_0429</name>
</gene>
<keyword evidence="10" id="KW-1185">Reference proteome</keyword>
<dbReference type="AlphaFoldDB" id="A0A3N2DZ00"/>
<feature type="transmembrane region" description="Helical" evidence="7">
    <location>
        <begin position="196"/>
        <end position="215"/>
    </location>
</feature>
<feature type="transmembrane region" description="Helical" evidence="7">
    <location>
        <begin position="168"/>
        <end position="190"/>
    </location>
</feature>
<evidence type="ECO:0000313" key="9">
    <source>
        <dbReference type="EMBL" id="ROS04912.1"/>
    </source>
</evidence>
<accession>A0A3N2DZ00</accession>
<evidence type="ECO:0000256" key="7">
    <source>
        <dbReference type="SAM" id="Phobius"/>
    </source>
</evidence>